<dbReference type="RefSeq" id="WP_033057692.1">
    <property type="nucleotide sequence ID" value="NZ_AZQQ01000079.1"/>
</dbReference>
<accession>A0A059L1H0</accession>
<dbReference type="eggNOG" id="ENOG5031UG5">
    <property type="taxonomic scope" value="Bacteria"/>
</dbReference>
<dbReference type="Proteomes" id="UP000026739">
    <property type="component" value="Unassembled WGS sequence"/>
</dbReference>
<gene>
    <name evidence="1" type="ORF">V466_15490</name>
</gene>
<organism evidence="1 2">
    <name type="scientific">Pseudomonas mandelii PD30</name>
    <dbReference type="NCBI Taxonomy" id="1419583"/>
    <lineage>
        <taxon>Bacteria</taxon>
        <taxon>Pseudomonadati</taxon>
        <taxon>Pseudomonadota</taxon>
        <taxon>Gammaproteobacteria</taxon>
        <taxon>Pseudomonadales</taxon>
        <taxon>Pseudomonadaceae</taxon>
        <taxon>Pseudomonas</taxon>
    </lineage>
</organism>
<evidence type="ECO:0000313" key="1">
    <source>
        <dbReference type="EMBL" id="KDD68153.1"/>
    </source>
</evidence>
<reference evidence="1 2" key="1">
    <citation type="submission" date="2013-12" db="EMBL/GenBank/DDBJ databases">
        <authorList>
            <person name="Formusa P.A."/>
            <person name="Habash M."/>
            <person name="Lee H."/>
            <person name="Trevors J.T."/>
        </authorList>
    </citation>
    <scope>NUCLEOTIDE SEQUENCE [LARGE SCALE GENOMIC DNA]</scope>
    <source>
        <strain evidence="1 2">PD30</strain>
    </source>
</reference>
<dbReference type="AlphaFoldDB" id="A0A059L1H0"/>
<evidence type="ECO:0000313" key="2">
    <source>
        <dbReference type="Proteomes" id="UP000026739"/>
    </source>
</evidence>
<proteinExistence type="predicted"/>
<dbReference type="Pfam" id="PF20192">
    <property type="entry name" value="DUF6555"/>
    <property type="match status" value="1"/>
</dbReference>
<dbReference type="InterPro" id="IPR046685">
    <property type="entry name" value="DUF6555"/>
</dbReference>
<sequence length="75" mass="8579">MSRLVPYAVHYMFDGVRQHFFKLAEQFSDVEAIHSASAHAYPDSDRQIAAHANLETARIEAQQLGITHIRWNEAI</sequence>
<dbReference type="EMBL" id="AZQQ01000079">
    <property type="protein sequence ID" value="KDD68153.1"/>
    <property type="molecule type" value="Genomic_DNA"/>
</dbReference>
<name>A0A059L1H0_9PSED</name>
<comment type="caution">
    <text evidence="1">The sequence shown here is derived from an EMBL/GenBank/DDBJ whole genome shotgun (WGS) entry which is preliminary data.</text>
</comment>
<protein>
    <submittedName>
        <fullName evidence="1">Uncharacterized protein</fullName>
    </submittedName>
</protein>